<keyword evidence="1" id="KW-1133">Transmembrane helix</keyword>
<comment type="caution">
    <text evidence="2">The sequence shown here is derived from an EMBL/GenBank/DDBJ whole genome shotgun (WGS) entry which is preliminary data.</text>
</comment>
<keyword evidence="3" id="KW-1185">Reference proteome</keyword>
<gene>
    <name evidence="2" type="ORF">AB675_9470</name>
</gene>
<dbReference type="GeneID" id="28741886"/>
<feature type="transmembrane region" description="Helical" evidence="1">
    <location>
        <begin position="108"/>
        <end position="125"/>
    </location>
</feature>
<feature type="transmembrane region" description="Helical" evidence="1">
    <location>
        <begin position="75"/>
        <end position="102"/>
    </location>
</feature>
<keyword evidence="1" id="KW-0812">Transmembrane</keyword>
<feature type="transmembrane region" description="Helical" evidence="1">
    <location>
        <begin position="20"/>
        <end position="39"/>
    </location>
</feature>
<dbReference type="VEuPathDB" id="FungiDB:AB675_9470"/>
<evidence type="ECO:0000313" key="2">
    <source>
        <dbReference type="EMBL" id="KPI42442.1"/>
    </source>
</evidence>
<dbReference type="Proteomes" id="UP000038010">
    <property type="component" value="Unassembled WGS sequence"/>
</dbReference>
<dbReference type="EMBL" id="LFJN01000007">
    <property type="protein sequence ID" value="KPI42442.1"/>
    <property type="molecule type" value="Genomic_DNA"/>
</dbReference>
<keyword evidence="1" id="KW-0472">Membrane</keyword>
<protein>
    <submittedName>
        <fullName evidence="2">Uncharacterized protein</fullName>
    </submittedName>
</protein>
<accession>A0A0N1H7G6</accession>
<dbReference type="RefSeq" id="XP_018002405.1">
    <property type="nucleotide sequence ID" value="XM_018150006.1"/>
</dbReference>
<evidence type="ECO:0000256" key="1">
    <source>
        <dbReference type="SAM" id="Phobius"/>
    </source>
</evidence>
<name>A0A0N1H7G6_9EURO</name>
<sequence>MWNPLYSVGSYFANKYQRAFLITYATLLGFIGAVSLLLIHAHHYLEQPSCGDEHNGPKSLNCYFAGITLSISKELIMFSLIILGFVLPHATHILLQICVAVWQHKKSIAVGTVWAVVFVVAKLANDAGLMILEGFVTQAANMTVPSTGEGISWSPAEPL</sequence>
<organism evidence="2 3">
    <name type="scientific">Cyphellophora attinorum</name>
    <dbReference type="NCBI Taxonomy" id="1664694"/>
    <lineage>
        <taxon>Eukaryota</taxon>
        <taxon>Fungi</taxon>
        <taxon>Dikarya</taxon>
        <taxon>Ascomycota</taxon>
        <taxon>Pezizomycotina</taxon>
        <taxon>Eurotiomycetes</taxon>
        <taxon>Chaetothyriomycetidae</taxon>
        <taxon>Chaetothyriales</taxon>
        <taxon>Cyphellophoraceae</taxon>
        <taxon>Cyphellophora</taxon>
    </lineage>
</organism>
<evidence type="ECO:0000313" key="3">
    <source>
        <dbReference type="Proteomes" id="UP000038010"/>
    </source>
</evidence>
<proteinExistence type="predicted"/>
<reference evidence="2 3" key="1">
    <citation type="submission" date="2015-06" db="EMBL/GenBank/DDBJ databases">
        <title>Draft genome of the ant-associated black yeast Phialophora attae CBS 131958.</title>
        <authorList>
            <person name="Moreno L.F."/>
            <person name="Stielow B.J."/>
            <person name="de Hoog S."/>
            <person name="Vicente V.A."/>
            <person name="Weiss V.A."/>
            <person name="de Vries M."/>
            <person name="Cruz L.M."/>
            <person name="Souza E.M."/>
        </authorList>
    </citation>
    <scope>NUCLEOTIDE SEQUENCE [LARGE SCALE GENOMIC DNA]</scope>
    <source>
        <strain evidence="2 3">CBS 131958</strain>
    </source>
</reference>
<dbReference type="AlphaFoldDB" id="A0A0N1H7G6"/>